<reference evidence="10 11" key="1">
    <citation type="submission" date="2017-02" db="EMBL/GenBank/DDBJ databases">
        <authorList>
            <person name="Peterson S.W."/>
        </authorList>
    </citation>
    <scope>NUCLEOTIDE SEQUENCE [LARGE SCALE GENOMIC DNA]</scope>
    <source>
        <strain evidence="10 11">VKM Ac-2059</strain>
    </source>
</reference>
<dbReference type="InterPro" id="IPR013785">
    <property type="entry name" value="Aldolase_TIM"/>
</dbReference>
<dbReference type="EMBL" id="FUZP01000001">
    <property type="protein sequence ID" value="SKC50861.1"/>
    <property type="molecule type" value="Genomic_DNA"/>
</dbReference>
<dbReference type="OrthoDB" id="9808470at2"/>
<dbReference type="SMART" id="SM00934">
    <property type="entry name" value="OMPdecase"/>
    <property type="match status" value="1"/>
</dbReference>
<dbReference type="UniPathway" id="UPA00070">
    <property type="reaction ID" value="UER00120"/>
</dbReference>
<protein>
    <recommendedName>
        <fullName evidence="7">Orotidine-5'-phosphate decarboxylase</fullName>
        <ecNumber evidence="7">4.1.1.23</ecNumber>
    </recommendedName>
</protein>
<organism evidence="10 11">
    <name type="scientific">Okibacterium fritillariae</name>
    <dbReference type="NCBI Taxonomy" id="123320"/>
    <lineage>
        <taxon>Bacteria</taxon>
        <taxon>Bacillati</taxon>
        <taxon>Actinomycetota</taxon>
        <taxon>Actinomycetes</taxon>
        <taxon>Micrococcales</taxon>
        <taxon>Microbacteriaceae</taxon>
        <taxon>Okibacterium</taxon>
    </lineage>
</organism>
<dbReference type="PANTHER" id="PTHR43375">
    <property type="entry name" value="OROTIDINE 5'-PHOSPHATE DECARBOXYLASE"/>
    <property type="match status" value="1"/>
</dbReference>
<comment type="similarity">
    <text evidence="2">Belongs to the OMP decarboxylase family. Type 2 subfamily.</text>
</comment>
<evidence type="ECO:0000256" key="1">
    <source>
        <dbReference type="ARBA" id="ARBA00004861"/>
    </source>
</evidence>
<dbReference type="GO" id="GO:0004590">
    <property type="term" value="F:orotidine-5'-phosphate decarboxylase activity"/>
    <property type="evidence" value="ECO:0007669"/>
    <property type="project" value="UniProtKB-UniRule"/>
</dbReference>
<evidence type="ECO:0000256" key="5">
    <source>
        <dbReference type="ARBA" id="ARBA00023239"/>
    </source>
</evidence>
<gene>
    <name evidence="10" type="ORF">SAMN06309945_1559</name>
</gene>
<dbReference type="Proteomes" id="UP000190857">
    <property type="component" value="Unassembled WGS sequence"/>
</dbReference>
<sequence length="317" mass="32330">MTGAGAPTFGDRLNDAFGRFGRLSVGIDPHPYLLSAWGLSDDAAGLREFGLRVVEASAGQAGIVKPQVAFFERHGSRGYAALEEVIAAARAAGLLVIADAKRGDVGTSVEAYGETWLRPGSPLEADAVTLVAYQGVGSLEAPIRLARQHGKGVFVLAATSNPEGRDIQRAFVDARVDSHIGSKSGSENGSAADGATGTTNAAADDVAPRRVARAIVDDIVASNAAAGETELGSVGVVIGATLRLAEFQLDFRPSPVLPVLAPGFGHQGAAVSQSADIFGPMSPGVIVAQSRSVLDAGPTGIAAAIKNQAKDVRSNIA</sequence>
<dbReference type="RefSeq" id="WP_079727567.1">
    <property type="nucleotide sequence ID" value="NZ_FUZP01000001.1"/>
</dbReference>
<feature type="domain" description="Orotidine 5'-phosphate decarboxylase" evidence="9">
    <location>
        <begin position="22"/>
        <end position="305"/>
    </location>
</feature>
<dbReference type="CDD" id="cd04725">
    <property type="entry name" value="OMP_decarboxylase_like"/>
    <property type="match status" value="1"/>
</dbReference>
<dbReference type="PANTHER" id="PTHR43375:SF1">
    <property type="entry name" value="OROTIDINE 5'-PHOSPHATE DECARBOXYLASE"/>
    <property type="match status" value="1"/>
</dbReference>
<comment type="pathway">
    <text evidence="1">Pyrimidine metabolism; UMP biosynthesis via de novo pathway; UMP from orotate: step 2/2.</text>
</comment>
<keyword evidence="4" id="KW-0665">Pyrimidine biosynthesis</keyword>
<evidence type="ECO:0000256" key="8">
    <source>
        <dbReference type="SAM" id="MobiDB-lite"/>
    </source>
</evidence>
<keyword evidence="3" id="KW-0210">Decarboxylase</keyword>
<evidence type="ECO:0000256" key="7">
    <source>
        <dbReference type="NCBIfam" id="TIGR02127"/>
    </source>
</evidence>
<dbReference type="AlphaFoldDB" id="A0A1T5JHB5"/>
<proteinExistence type="inferred from homology"/>
<feature type="compositionally biased region" description="Low complexity" evidence="8">
    <location>
        <begin position="189"/>
        <end position="201"/>
    </location>
</feature>
<dbReference type="InterPro" id="IPR001754">
    <property type="entry name" value="OMPdeCOase_dom"/>
</dbReference>
<dbReference type="GO" id="GO:0044205">
    <property type="term" value="P:'de novo' UMP biosynthetic process"/>
    <property type="evidence" value="ECO:0007669"/>
    <property type="project" value="UniProtKB-UniPathway"/>
</dbReference>
<dbReference type="Gene3D" id="3.20.20.70">
    <property type="entry name" value="Aldolase class I"/>
    <property type="match status" value="1"/>
</dbReference>
<evidence type="ECO:0000259" key="9">
    <source>
        <dbReference type="SMART" id="SM00934"/>
    </source>
</evidence>
<keyword evidence="5" id="KW-0456">Lyase</keyword>
<comment type="catalytic activity">
    <reaction evidence="6">
        <text>orotidine 5'-phosphate + H(+) = UMP + CO2</text>
        <dbReference type="Rhea" id="RHEA:11596"/>
        <dbReference type="ChEBI" id="CHEBI:15378"/>
        <dbReference type="ChEBI" id="CHEBI:16526"/>
        <dbReference type="ChEBI" id="CHEBI:57538"/>
        <dbReference type="ChEBI" id="CHEBI:57865"/>
        <dbReference type="EC" id="4.1.1.23"/>
    </reaction>
</comment>
<evidence type="ECO:0000256" key="4">
    <source>
        <dbReference type="ARBA" id="ARBA00022975"/>
    </source>
</evidence>
<dbReference type="SUPFAM" id="SSF51366">
    <property type="entry name" value="Ribulose-phoshate binding barrel"/>
    <property type="match status" value="1"/>
</dbReference>
<name>A0A1T5JHB5_9MICO</name>
<evidence type="ECO:0000313" key="11">
    <source>
        <dbReference type="Proteomes" id="UP000190857"/>
    </source>
</evidence>
<evidence type="ECO:0000256" key="2">
    <source>
        <dbReference type="ARBA" id="ARBA00008847"/>
    </source>
</evidence>
<feature type="region of interest" description="Disordered" evidence="8">
    <location>
        <begin position="181"/>
        <end position="201"/>
    </location>
</feature>
<dbReference type="STRING" id="123320.SAMN06309945_1559"/>
<dbReference type="InterPro" id="IPR011995">
    <property type="entry name" value="OMPdecase_type-2"/>
</dbReference>
<dbReference type="NCBIfam" id="TIGR02127">
    <property type="entry name" value="pyrF_sub2"/>
    <property type="match status" value="1"/>
</dbReference>
<evidence type="ECO:0000256" key="3">
    <source>
        <dbReference type="ARBA" id="ARBA00022793"/>
    </source>
</evidence>
<evidence type="ECO:0000256" key="6">
    <source>
        <dbReference type="ARBA" id="ARBA00049157"/>
    </source>
</evidence>
<keyword evidence="11" id="KW-1185">Reference proteome</keyword>
<evidence type="ECO:0000313" key="10">
    <source>
        <dbReference type="EMBL" id="SKC50861.1"/>
    </source>
</evidence>
<dbReference type="Pfam" id="PF00215">
    <property type="entry name" value="OMPdecase"/>
    <property type="match status" value="1"/>
</dbReference>
<dbReference type="GO" id="GO:0006207">
    <property type="term" value="P:'de novo' pyrimidine nucleobase biosynthetic process"/>
    <property type="evidence" value="ECO:0007669"/>
    <property type="project" value="InterPro"/>
</dbReference>
<dbReference type="EC" id="4.1.1.23" evidence="7"/>
<dbReference type="InterPro" id="IPR011060">
    <property type="entry name" value="RibuloseP-bd_barrel"/>
</dbReference>
<accession>A0A1T5JHB5</accession>